<dbReference type="InterPro" id="IPR050469">
    <property type="entry name" value="Diguanylate_Cyclase"/>
</dbReference>
<reference evidence="5 6" key="1">
    <citation type="submission" date="2019-11" db="EMBL/GenBank/DDBJ databases">
        <title>Whole-genome sequence of the anaerobic purple sulfur bacterium Allochromatium palmeri DSM 15591.</title>
        <authorList>
            <person name="Kyndt J.A."/>
            <person name="Meyer T.E."/>
        </authorList>
    </citation>
    <scope>NUCLEOTIDE SEQUENCE [LARGE SCALE GENOMIC DNA]</scope>
    <source>
        <strain evidence="5 6">DSM 15591</strain>
    </source>
</reference>
<comment type="catalytic activity">
    <reaction evidence="3">
        <text>2 GTP = 3',3'-c-di-GMP + 2 diphosphate</text>
        <dbReference type="Rhea" id="RHEA:24898"/>
        <dbReference type="ChEBI" id="CHEBI:33019"/>
        <dbReference type="ChEBI" id="CHEBI:37565"/>
        <dbReference type="ChEBI" id="CHEBI:58805"/>
        <dbReference type="EC" id="2.7.7.65"/>
    </reaction>
</comment>
<name>A0A6N8EER9_9GAMM</name>
<gene>
    <name evidence="5" type="ORF">GJ668_06945</name>
</gene>
<dbReference type="NCBIfam" id="TIGR00254">
    <property type="entry name" value="GGDEF"/>
    <property type="match status" value="1"/>
</dbReference>
<dbReference type="CDD" id="cd07709">
    <property type="entry name" value="flavodiiron_proteins_MBL-fold"/>
    <property type="match status" value="1"/>
</dbReference>
<dbReference type="PROSITE" id="PS50887">
    <property type="entry name" value="GGDEF"/>
    <property type="match status" value="1"/>
</dbReference>
<proteinExistence type="predicted"/>
<dbReference type="OrthoDB" id="9812260at2"/>
<evidence type="ECO:0000256" key="1">
    <source>
        <dbReference type="ARBA" id="ARBA00001946"/>
    </source>
</evidence>
<dbReference type="SMART" id="SM00849">
    <property type="entry name" value="Lactamase_B"/>
    <property type="match status" value="1"/>
</dbReference>
<dbReference type="SUPFAM" id="SSF56281">
    <property type="entry name" value="Metallo-hydrolase/oxidoreductase"/>
    <property type="match status" value="1"/>
</dbReference>
<dbReference type="GO" id="GO:0005886">
    <property type="term" value="C:plasma membrane"/>
    <property type="evidence" value="ECO:0007669"/>
    <property type="project" value="TreeGrafter"/>
</dbReference>
<keyword evidence="6" id="KW-1185">Reference proteome</keyword>
<evidence type="ECO:0000313" key="6">
    <source>
        <dbReference type="Proteomes" id="UP000434044"/>
    </source>
</evidence>
<dbReference type="GO" id="GO:0043709">
    <property type="term" value="P:cell adhesion involved in single-species biofilm formation"/>
    <property type="evidence" value="ECO:0007669"/>
    <property type="project" value="TreeGrafter"/>
</dbReference>
<dbReference type="InterPro" id="IPR036866">
    <property type="entry name" value="RibonucZ/Hydroxyglut_hydro"/>
</dbReference>
<dbReference type="GO" id="GO:1902201">
    <property type="term" value="P:negative regulation of bacterial-type flagellum-dependent cell motility"/>
    <property type="evidence" value="ECO:0007669"/>
    <property type="project" value="TreeGrafter"/>
</dbReference>
<dbReference type="SMART" id="SM00267">
    <property type="entry name" value="GGDEF"/>
    <property type="match status" value="1"/>
</dbReference>
<dbReference type="InterPro" id="IPR000160">
    <property type="entry name" value="GGDEF_dom"/>
</dbReference>
<dbReference type="PANTHER" id="PTHR45138:SF9">
    <property type="entry name" value="DIGUANYLATE CYCLASE DGCM-RELATED"/>
    <property type="match status" value="1"/>
</dbReference>
<accession>A0A6N8EER9</accession>
<evidence type="ECO:0000313" key="5">
    <source>
        <dbReference type="EMBL" id="MTW20834.1"/>
    </source>
</evidence>
<dbReference type="InterPro" id="IPR043128">
    <property type="entry name" value="Rev_trsase/Diguanyl_cyclase"/>
</dbReference>
<dbReference type="Pfam" id="PF19583">
    <property type="entry name" value="ODP"/>
    <property type="match status" value="1"/>
</dbReference>
<protein>
    <recommendedName>
        <fullName evidence="2">diguanylate cyclase</fullName>
        <ecNumber evidence="2">2.7.7.65</ecNumber>
    </recommendedName>
</protein>
<dbReference type="Proteomes" id="UP000434044">
    <property type="component" value="Unassembled WGS sequence"/>
</dbReference>
<comment type="cofactor">
    <cofactor evidence="1">
        <name>Mg(2+)</name>
        <dbReference type="ChEBI" id="CHEBI:18420"/>
    </cofactor>
</comment>
<dbReference type="InterPro" id="IPR001279">
    <property type="entry name" value="Metallo-B-lactamas"/>
</dbReference>
<dbReference type="EC" id="2.7.7.65" evidence="2"/>
<organism evidence="5 6">
    <name type="scientific">Allochromatium palmeri</name>
    <dbReference type="NCBI Taxonomy" id="231048"/>
    <lineage>
        <taxon>Bacteria</taxon>
        <taxon>Pseudomonadati</taxon>
        <taxon>Pseudomonadota</taxon>
        <taxon>Gammaproteobacteria</taxon>
        <taxon>Chromatiales</taxon>
        <taxon>Chromatiaceae</taxon>
        <taxon>Allochromatium</taxon>
    </lineage>
</organism>
<dbReference type="InterPro" id="IPR045761">
    <property type="entry name" value="ODP_dom"/>
</dbReference>
<dbReference type="RefSeq" id="WP_155449419.1">
    <property type="nucleotide sequence ID" value="NZ_WNKT01000010.1"/>
</dbReference>
<dbReference type="InterPro" id="IPR029787">
    <property type="entry name" value="Nucleotide_cyclase"/>
</dbReference>
<comment type="caution">
    <text evidence="5">The sequence shown here is derived from an EMBL/GenBank/DDBJ whole genome shotgun (WGS) entry which is preliminary data.</text>
</comment>
<dbReference type="EMBL" id="WNKT01000010">
    <property type="protein sequence ID" value="MTW20834.1"/>
    <property type="molecule type" value="Genomic_DNA"/>
</dbReference>
<dbReference type="Gene3D" id="3.60.15.10">
    <property type="entry name" value="Ribonuclease Z/Hydroxyacylglutathione hydrolase-like"/>
    <property type="match status" value="1"/>
</dbReference>
<dbReference type="SUPFAM" id="SSF55073">
    <property type="entry name" value="Nucleotide cyclase"/>
    <property type="match status" value="1"/>
</dbReference>
<dbReference type="Gene3D" id="3.30.70.270">
    <property type="match status" value="1"/>
</dbReference>
<dbReference type="Pfam" id="PF00990">
    <property type="entry name" value="GGDEF"/>
    <property type="match status" value="1"/>
</dbReference>
<dbReference type="FunFam" id="3.30.70.270:FF:000001">
    <property type="entry name" value="Diguanylate cyclase domain protein"/>
    <property type="match status" value="1"/>
</dbReference>
<feature type="domain" description="GGDEF" evidence="4">
    <location>
        <begin position="476"/>
        <end position="607"/>
    </location>
</feature>
<dbReference type="CDD" id="cd01949">
    <property type="entry name" value="GGDEF"/>
    <property type="match status" value="1"/>
</dbReference>
<evidence type="ECO:0000256" key="2">
    <source>
        <dbReference type="ARBA" id="ARBA00012528"/>
    </source>
</evidence>
<dbReference type="AlphaFoldDB" id="A0A6N8EER9"/>
<dbReference type="GO" id="GO:0052621">
    <property type="term" value="F:diguanylate cyclase activity"/>
    <property type="evidence" value="ECO:0007669"/>
    <property type="project" value="UniProtKB-EC"/>
</dbReference>
<sequence>MDKKLFRSDLSHLVNVDCNGPVEIADRVWWVGHVLPDDPFQCHVYLLEQGDQSVLFDPGSRLTFPGTLSKIEQVLPFTQIRYFVCHHQDPDITACLPLIDAMNDRDDAVVVTHWRAQALLRHYGLKLPFWLVDQHDWRLELLDRTLEFIFTPYAHFPGAICSFDRHTGVLFSSDLFGGFTDEPTLIARSEAHLECLKPFHEHYMPSNDILGYAMTQIERVPVEIIAPQHGSIIPQPLVSFMIEQLKRLDCGIYLLGQDDTDIRRLSRLNATLRDIAETMLLYRDFRDIATRLLELVQRSLPAERIDYYAALPDESILVLKPENRFSGTIETDPPDFCRFIGTNRDFWIRMHAEDPSLSHHHLVDSAFCEEHQPGGQGHRIAIPLIGPSQQRIDGFAVIRLNQHIPITKGIEQIVKQLAEPLQVALEREVIYRSIDIEREKAYQRSIRDALTGLFTRFYMLDVMGRHCALHDRDKEAAFGAVMMDIDHFKRVNDNHGHSAGDRVLQTVAVMLSEHGRSTDIPVRYGGEEFIIFVVGRDERGALALAERLRDRLENTPIDIGEEEPLSITASFGVAQRVQGETLDALIRRADEALYRAKEGGRNRVEFG</sequence>
<evidence type="ECO:0000259" key="4">
    <source>
        <dbReference type="PROSITE" id="PS50887"/>
    </source>
</evidence>
<evidence type="ECO:0000256" key="3">
    <source>
        <dbReference type="ARBA" id="ARBA00034247"/>
    </source>
</evidence>
<dbReference type="PANTHER" id="PTHR45138">
    <property type="entry name" value="REGULATORY COMPONENTS OF SENSORY TRANSDUCTION SYSTEM"/>
    <property type="match status" value="1"/>
</dbReference>